<accession>A0ABQ8IIP1</accession>
<evidence type="ECO:0000256" key="2">
    <source>
        <dbReference type="ARBA" id="ARBA00022723"/>
    </source>
</evidence>
<evidence type="ECO:0000256" key="3">
    <source>
        <dbReference type="ARBA" id="ARBA00022842"/>
    </source>
</evidence>
<proteinExistence type="predicted"/>
<evidence type="ECO:0000313" key="7">
    <source>
        <dbReference type="Proteomes" id="UP000827721"/>
    </source>
</evidence>
<feature type="domain" description="Terpene synthase metal-binding" evidence="5">
    <location>
        <begin position="201"/>
        <end position="348"/>
    </location>
</feature>
<dbReference type="Pfam" id="PF01397">
    <property type="entry name" value="Terpene_synth"/>
    <property type="match status" value="1"/>
</dbReference>
<dbReference type="CDD" id="cd00684">
    <property type="entry name" value="Terpene_cyclase_plant_C1"/>
    <property type="match status" value="1"/>
</dbReference>
<comment type="cofactor">
    <cofactor evidence="1">
        <name>Mg(2+)</name>
        <dbReference type="ChEBI" id="CHEBI:18420"/>
    </cofactor>
</comment>
<dbReference type="InterPro" id="IPR008930">
    <property type="entry name" value="Terpenoid_cyclase/PrenylTrfase"/>
</dbReference>
<keyword evidence="3" id="KW-0460">Magnesium</keyword>
<dbReference type="PANTHER" id="PTHR31225">
    <property type="entry name" value="OS04G0344100 PROTEIN-RELATED"/>
    <property type="match status" value="1"/>
</dbReference>
<dbReference type="SUPFAM" id="SSF48239">
    <property type="entry name" value="Terpenoid cyclases/Protein prenyltransferases"/>
    <property type="match status" value="1"/>
</dbReference>
<dbReference type="Pfam" id="PF03936">
    <property type="entry name" value="Terpene_synth_C"/>
    <property type="match status" value="1"/>
</dbReference>
<dbReference type="InterPro" id="IPR034741">
    <property type="entry name" value="Terpene_cyclase-like_1_C"/>
</dbReference>
<dbReference type="SFLD" id="SFLDG01019">
    <property type="entry name" value="Terpene_Cyclase_Like_1_C_Termi"/>
    <property type="match status" value="1"/>
</dbReference>
<evidence type="ECO:0000313" key="6">
    <source>
        <dbReference type="EMBL" id="KAH7576523.1"/>
    </source>
</evidence>
<feature type="domain" description="Terpene synthase N-terminal" evidence="4">
    <location>
        <begin position="7"/>
        <end position="144"/>
    </location>
</feature>
<dbReference type="Gene3D" id="1.10.600.10">
    <property type="entry name" value="Farnesyl Diphosphate Synthase"/>
    <property type="match status" value="2"/>
</dbReference>
<dbReference type="InterPro" id="IPR044814">
    <property type="entry name" value="Terpene_cyclase_plant_C1"/>
</dbReference>
<evidence type="ECO:0000259" key="4">
    <source>
        <dbReference type="Pfam" id="PF01397"/>
    </source>
</evidence>
<dbReference type="InterPro" id="IPR001906">
    <property type="entry name" value="Terpene_synth_N"/>
</dbReference>
<dbReference type="SFLD" id="SFLDS00005">
    <property type="entry name" value="Isoprenoid_Synthase_Type_I"/>
    <property type="match status" value="1"/>
</dbReference>
<reference evidence="6 7" key="1">
    <citation type="submission" date="2021-02" db="EMBL/GenBank/DDBJ databases">
        <title>Plant Genome Project.</title>
        <authorList>
            <person name="Zhang R.-G."/>
        </authorList>
    </citation>
    <scope>NUCLEOTIDE SEQUENCE [LARGE SCALE GENOMIC DNA]</scope>
    <source>
        <tissue evidence="6">Leaves</tissue>
    </source>
</reference>
<organism evidence="6 7">
    <name type="scientific">Xanthoceras sorbifolium</name>
    <dbReference type="NCBI Taxonomy" id="99658"/>
    <lineage>
        <taxon>Eukaryota</taxon>
        <taxon>Viridiplantae</taxon>
        <taxon>Streptophyta</taxon>
        <taxon>Embryophyta</taxon>
        <taxon>Tracheophyta</taxon>
        <taxon>Spermatophyta</taxon>
        <taxon>Magnoliopsida</taxon>
        <taxon>eudicotyledons</taxon>
        <taxon>Gunneridae</taxon>
        <taxon>Pentapetalae</taxon>
        <taxon>rosids</taxon>
        <taxon>malvids</taxon>
        <taxon>Sapindales</taxon>
        <taxon>Sapindaceae</taxon>
        <taxon>Xanthoceroideae</taxon>
        <taxon>Xanthoceras</taxon>
    </lineage>
</organism>
<dbReference type="Gene3D" id="1.50.10.130">
    <property type="entry name" value="Terpene synthase, N-terminal domain"/>
    <property type="match status" value="1"/>
</dbReference>
<comment type="caution">
    <text evidence="6">The sequence shown here is derived from an EMBL/GenBank/DDBJ whole genome shotgun (WGS) entry which is preliminary data.</text>
</comment>
<evidence type="ECO:0000259" key="5">
    <source>
        <dbReference type="Pfam" id="PF03936"/>
    </source>
</evidence>
<keyword evidence="7" id="KW-1185">Reference proteome</keyword>
<dbReference type="Proteomes" id="UP000827721">
    <property type="component" value="Unassembled WGS sequence"/>
</dbReference>
<dbReference type="InterPro" id="IPR036965">
    <property type="entry name" value="Terpene_synth_N_sf"/>
</dbReference>
<protein>
    <submittedName>
        <fullName evidence="6">Uncharacterized protein</fullName>
    </submittedName>
</protein>
<dbReference type="InterPro" id="IPR005630">
    <property type="entry name" value="Terpene_synthase_metal-bd"/>
</dbReference>
<keyword evidence="2" id="KW-0479">Metal-binding</keyword>
<dbReference type="SUPFAM" id="SSF48576">
    <property type="entry name" value="Terpenoid synthases"/>
    <property type="match status" value="1"/>
</dbReference>
<dbReference type="InterPro" id="IPR008949">
    <property type="entry name" value="Isoprenoid_synthase_dom_sf"/>
</dbReference>
<evidence type="ECO:0000256" key="1">
    <source>
        <dbReference type="ARBA" id="ARBA00001946"/>
    </source>
</evidence>
<dbReference type="InterPro" id="IPR050148">
    <property type="entry name" value="Terpene_synthase-like"/>
</dbReference>
<gene>
    <name evidence="6" type="ORF">JRO89_XS01G0098700</name>
</gene>
<name>A0ABQ8IIP1_9ROSI</name>
<dbReference type="PANTHER" id="PTHR31225:SF252">
    <property type="entry name" value="TERPENE SYNTHASE 12-RELATED"/>
    <property type="match status" value="1"/>
</dbReference>
<dbReference type="EMBL" id="JAFEMO010000001">
    <property type="protein sequence ID" value="KAH7576523.1"/>
    <property type="molecule type" value="Genomic_DNA"/>
</dbReference>
<sequence length="445" mass="51677">MIHNEDAEMLSILELIDDIQRLGLGHRFEKDIKSALDKIVSWEGFDVKAEDQKLHATALRFRLLRQHGYQVSQDVFKAFMDDDGKFMEYVKTDVKGMLNLYEASYLSFEGENILDEALTFSTTHLNGFKTNLGPDLSQLVSHALELPLHRRMIRLEARWYIEAYSQRKYVNGLLLELAKLDFNMVQSVLQSDLKDMSRWWKEIDLAKKLNFARDRPVECFIWAVGMVPNPQFNHCRQELTKVASLITTINDIYDVYGTLDELELFTNAVQRWDLNAVNDLPDYMKLCFMVLYNTINEMAYDSLKEHGENVILYLTKAWGDLCKAFLQEAKWSHNKYTPTFEDYLDNAELERGETRSSIPCYMCQTGASEEVAREHIRNIIDETWKKMNQDVVDDEHPFGKAFVETTINLARISHSTYQYGDGHGAPDVRAKRRVHSLIIEPISLT</sequence>